<dbReference type="Proteomes" id="UP001221757">
    <property type="component" value="Unassembled WGS sequence"/>
</dbReference>
<gene>
    <name evidence="2" type="ORF">B0H17DRAFT_1135876</name>
</gene>
<feature type="region of interest" description="Disordered" evidence="1">
    <location>
        <begin position="42"/>
        <end position="103"/>
    </location>
</feature>
<feature type="compositionally biased region" description="Pro residues" evidence="1">
    <location>
        <begin position="85"/>
        <end position="102"/>
    </location>
</feature>
<evidence type="ECO:0000313" key="3">
    <source>
        <dbReference type="Proteomes" id="UP001221757"/>
    </source>
</evidence>
<dbReference type="AlphaFoldDB" id="A0AAD7GF24"/>
<protein>
    <submittedName>
        <fullName evidence="2">Uncharacterized protein</fullName>
    </submittedName>
</protein>
<evidence type="ECO:0000256" key="1">
    <source>
        <dbReference type="SAM" id="MobiDB-lite"/>
    </source>
</evidence>
<keyword evidence="3" id="KW-1185">Reference proteome</keyword>
<evidence type="ECO:0000313" key="2">
    <source>
        <dbReference type="EMBL" id="KAJ7688035.1"/>
    </source>
</evidence>
<organism evidence="2 3">
    <name type="scientific">Mycena rosella</name>
    <name type="common">Pink bonnet</name>
    <name type="synonym">Agaricus rosellus</name>
    <dbReference type="NCBI Taxonomy" id="1033263"/>
    <lineage>
        <taxon>Eukaryota</taxon>
        <taxon>Fungi</taxon>
        <taxon>Dikarya</taxon>
        <taxon>Basidiomycota</taxon>
        <taxon>Agaricomycotina</taxon>
        <taxon>Agaricomycetes</taxon>
        <taxon>Agaricomycetidae</taxon>
        <taxon>Agaricales</taxon>
        <taxon>Marasmiineae</taxon>
        <taxon>Mycenaceae</taxon>
        <taxon>Mycena</taxon>
    </lineage>
</organism>
<name>A0AAD7GF24_MYCRO</name>
<reference evidence="2" key="1">
    <citation type="submission" date="2023-03" db="EMBL/GenBank/DDBJ databases">
        <title>Massive genome expansion in bonnet fungi (Mycena s.s.) driven by repeated elements and novel gene families across ecological guilds.</title>
        <authorList>
            <consortium name="Lawrence Berkeley National Laboratory"/>
            <person name="Harder C.B."/>
            <person name="Miyauchi S."/>
            <person name="Viragh M."/>
            <person name="Kuo A."/>
            <person name="Thoen E."/>
            <person name="Andreopoulos B."/>
            <person name="Lu D."/>
            <person name="Skrede I."/>
            <person name="Drula E."/>
            <person name="Henrissat B."/>
            <person name="Morin E."/>
            <person name="Kohler A."/>
            <person name="Barry K."/>
            <person name="LaButti K."/>
            <person name="Morin E."/>
            <person name="Salamov A."/>
            <person name="Lipzen A."/>
            <person name="Mereny Z."/>
            <person name="Hegedus B."/>
            <person name="Baldrian P."/>
            <person name="Stursova M."/>
            <person name="Weitz H."/>
            <person name="Taylor A."/>
            <person name="Grigoriev I.V."/>
            <person name="Nagy L.G."/>
            <person name="Martin F."/>
            <person name="Kauserud H."/>
        </authorList>
    </citation>
    <scope>NUCLEOTIDE SEQUENCE</scope>
    <source>
        <strain evidence="2">CBHHK067</strain>
    </source>
</reference>
<sequence length="255" mass="27809">MAAYHPNLLKKMTWYVTKTHTIPILGPPEAGRVMLVFRPVEEKNKDTSSEEESAEDEGHSSSGESSRENKMHVDPPAYSAHHILPAPPPPPVAPIAPPPITPRLPTGRAAPVVAVAPTAQADKDTIAINRETVEWLEHIYHSYHIVIEIRGTNNRAQQSAAKLLEWARQVYDVKQAYMCVPPHAHTAGIAIGHQITLANLGGLFRRSSAWIKSGIAVHLYILSHGGHPVVMQFVGTGQKMGLGILQECLATLVLP</sequence>
<comment type="caution">
    <text evidence="2">The sequence shown here is derived from an EMBL/GenBank/DDBJ whole genome shotgun (WGS) entry which is preliminary data.</text>
</comment>
<dbReference type="EMBL" id="JARKIE010000082">
    <property type="protein sequence ID" value="KAJ7688035.1"/>
    <property type="molecule type" value="Genomic_DNA"/>
</dbReference>
<accession>A0AAD7GF24</accession>
<proteinExistence type="predicted"/>